<gene>
    <name evidence="3" type="ORF">PgNI_00900</name>
</gene>
<dbReference type="AlphaFoldDB" id="A0A6P8BLA7"/>
<feature type="region of interest" description="Disordered" evidence="1">
    <location>
        <begin position="1"/>
        <end position="22"/>
    </location>
</feature>
<dbReference type="GeneID" id="41955891"/>
<evidence type="ECO:0000313" key="2">
    <source>
        <dbReference type="Proteomes" id="UP000515153"/>
    </source>
</evidence>
<sequence length="43" mass="4844">MTNPTEYPNAHLPSQKGGFGRPVDVWTCKPTNGDARNRNVCWK</sequence>
<protein>
    <submittedName>
        <fullName evidence="3">Uncharacterized protein</fullName>
    </submittedName>
</protein>
<accession>A0A6P8BLA7</accession>
<reference evidence="3" key="2">
    <citation type="submission" date="2019-10" db="EMBL/GenBank/DDBJ databases">
        <authorList>
            <consortium name="NCBI Genome Project"/>
        </authorList>
    </citation>
    <scope>NUCLEOTIDE SEQUENCE</scope>
    <source>
        <strain evidence="3">NI907</strain>
    </source>
</reference>
<reference evidence="3" key="3">
    <citation type="submission" date="2025-08" db="UniProtKB">
        <authorList>
            <consortium name="RefSeq"/>
        </authorList>
    </citation>
    <scope>IDENTIFICATION</scope>
    <source>
        <strain evidence="3">NI907</strain>
    </source>
</reference>
<proteinExistence type="predicted"/>
<organism evidence="2 3">
    <name type="scientific">Pyricularia grisea</name>
    <name type="common">Crabgrass-specific blast fungus</name>
    <name type="synonym">Magnaporthe grisea</name>
    <dbReference type="NCBI Taxonomy" id="148305"/>
    <lineage>
        <taxon>Eukaryota</taxon>
        <taxon>Fungi</taxon>
        <taxon>Dikarya</taxon>
        <taxon>Ascomycota</taxon>
        <taxon>Pezizomycotina</taxon>
        <taxon>Sordariomycetes</taxon>
        <taxon>Sordariomycetidae</taxon>
        <taxon>Magnaporthales</taxon>
        <taxon>Pyriculariaceae</taxon>
        <taxon>Pyricularia</taxon>
    </lineage>
</organism>
<keyword evidence="2" id="KW-1185">Reference proteome</keyword>
<reference evidence="3" key="1">
    <citation type="journal article" date="2019" name="Mol. Biol. Evol.">
        <title>Blast fungal genomes show frequent chromosomal changes, gene gains and losses, and effector gene turnover.</title>
        <authorList>
            <person name="Gomez Luciano L.B."/>
            <person name="Jason Tsai I."/>
            <person name="Chuma I."/>
            <person name="Tosa Y."/>
            <person name="Chen Y.H."/>
            <person name="Li J.Y."/>
            <person name="Li M.Y."/>
            <person name="Jade Lu M.Y."/>
            <person name="Nakayashiki H."/>
            <person name="Li W.H."/>
        </authorList>
    </citation>
    <scope>NUCLEOTIDE SEQUENCE</scope>
    <source>
        <strain evidence="3">NI907</strain>
    </source>
</reference>
<name>A0A6P8BLA7_PYRGI</name>
<dbReference type="Proteomes" id="UP000515153">
    <property type="component" value="Unplaced"/>
</dbReference>
<evidence type="ECO:0000256" key="1">
    <source>
        <dbReference type="SAM" id="MobiDB-lite"/>
    </source>
</evidence>
<dbReference type="KEGG" id="pgri:PgNI_00900"/>
<evidence type="ECO:0000313" key="3">
    <source>
        <dbReference type="RefSeq" id="XP_030988073.1"/>
    </source>
</evidence>
<dbReference type="RefSeq" id="XP_030988073.1">
    <property type="nucleotide sequence ID" value="XM_031120977.1"/>
</dbReference>